<dbReference type="EMBL" id="CP142727">
    <property type="protein sequence ID" value="WUR02774.1"/>
    <property type="molecule type" value="Genomic_DNA"/>
</dbReference>
<dbReference type="InterPro" id="IPR038564">
    <property type="entry name" value="Maf1_sf"/>
</dbReference>
<proteinExistence type="predicted"/>
<gene>
    <name evidence="1" type="ORF">VNE69_02293</name>
</gene>
<evidence type="ECO:0000313" key="1">
    <source>
        <dbReference type="EMBL" id="WUR02774.1"/>
    </source>
</evidence>
<organism evidence="1 2">
    <name type="scientific">Vairimorpha necatrix</name>
    <dbReference type="NCBI Taxonomy" id="6039"/>
    <lineage>
        <taxon>Eukaryota</taxon>
        <taxon>Fungi</taxon>
        <taxon>Fungi incertae sedis</taxon>
        <taxon>Microsporidia</taxon>
        <taxon>Nosematidae</taxon>
        <taxon>Vairimorpha</taxon>
    </lineage>
</organism>
<dbReference type="AlphaFoldDB" id="A0AAX4J9U1"/>
<protein>
    <submittedName>
        <fullName evidence="1">Repressor of RNA polymerase III transcription MAF1-like protein</fullName>
    </submittedName>
</protein>
<dbReference type="GO" id="GO:0016480">
    <property type="term" value="P:negative regulation of transcription by RNA polymerase III"/>
    <property type="evidence" value="ECO:0007669"/>
    <property type="project" value="InterPro"/>
</dbReference>
<dbReference type="PANTHER" id="PTHR22504:SF0">
    <property type="entry name" value="REPRESSOR OF RNA POLYMERASE III TRANSCRIPTION MAF1 HOMOLOG"/>
    <property type="match status" value="1"/>
</dbReference>
<dbReference type="GO" id="GO:0005634">
    <property type="term" value="C:nucleus"/>
    <property type="evidence" value="ECO:0007669"/>
    <property type="project" value="TreeGrafter"/>
</dbReference>
<dbReference type="Pfam" id="PF09174">
    <property type="entry name" value="Maf1"/>
    <property type="match status" value="1"/>
</dbReference>
<dbReference type="GeneID" id="90540583"/>
<evidence type="ECO:0000313" key="2">
    <source>
        <dbReference type="Proteomes" id="UP001334084"/>
    </source>
</evidence>
<dbReference type="RefSeq" id="XP_065328919.1">
    <property type="nucleotide sequence ID" value="XM_065472847.1"/>
</dbReference>
<accession>A0AAX4J9U1</accession>
<name>A0AAX4J9U1_9MICR</name>
<dbReference type="Gene3D" id="3.40.1000.50">
    <property type="entry name" value="Repressor of RNA polymerase III transcription Maf1"/>
    <property type="match status" value="1"/>
</dbReference>
<sequence length="139" mass="16675">MKYLQISQILKTNEIFKSIQEKHPSFTIDLEVFSCKSSKNDKIFNTLPKPFRYLVQTLALAYPDYDFENENALSFTLMPYQDVVNELILIIDKTVRLDKCEIFSYKNRSGPFENCKWYFCFFFYCKNEKRILMLNLRSL</sequence>
<keyword evidence="2" id="KW-1185">Reference proteome</keyword>
<dbReference type="PANTHER" id="PTHR22504">
    <property type="entry name" value="REPRESSOR OF RNA POLYMERASE III TRANSCRIPTION MAF1"/>
    <property type="match status" value="1"/>
</dbReference>
<reference evidence="1" key="1">
    <citation type="journal article" date="2024" name="BMC Genomics">
        <title>Functional annotation of a divergent genome using sequence and structure-based similarity.</title>
        <authorList>
            <person name="Svedberg D."/>
            <person name="Winiger R.R."/>
            <person name="Berg A."/>
            <person name="Sharma H."/>
            <person name="Tellgren-Roth C."/>
            <person name="Debrunner-Vossbrinck B.A."/>
            <person name="Vossbrinck C.R."/>
            <person name="Barandun J."/>
        </authorList>
    </citation>
    <scope>NUCLEOTIDE SEQUENCE</scope>
    <source>
        <strain evidence="1">Illinois isolate</strain>
    </source>
</reference>
<dbReference type="KEGG" id="vnx:VNE69_02293"/>
<dbReference type="InterPro" id="IPR015257">
    <property type="entry name" value="Maf1"/>
</dbReference>
<dbReference type="Proteomes" id="UP001334084">
    <property type="component" value="Chromosome 2"/>
</dbReference>
<dbReference type="GO" id="GO:0000994">
    <property type="term" value="F:RNA polymerase III core binding"/>
    <property type="evidence" value="ECO:0007669"/>
    <property type="project" value="TreeGrafter"/>
</dbReference>